<keyword evidence="10 15" id="KW-0100">Branched-chain amino acid biosynthesis</keyword>
<dbReference type="FunFam" id="3.50.30.80:FF:000001">
    <property type="entry name" value="Dihydroxy-acid dehydratase"/>
    <property type="match status" value="1"/>
</dbReference>
<dbReference type="GO" id="GO:0004160">
    <property type="term" value="F:dihydroxy-acid dehydratase activity"/>
    <property type="evidence" value="ECO:0007669"/>
    <property type="project" value="UniProtKB-UniRule"/>
</dbReference>
<feature type="active site" description="Proton acceptor" evidence="15">
    <location>
        <position position="468"/>
    </location>
</feature>
<dbReference type="GO" id="GO:0009097">
    <property type="term" value="P:isoleucine biosynthetic process"/>
    <property type="evidence" value="ECO:0007669"/>
    <property type="project" value="UniProtKB-UniRule"/>
</dbReference>
<dbReference type="KEGG" id="cpor:BED41_01060"/>
<evidence type="ECO:0000256" key="9">
    <source>
        <dbReference type="ARBA" id="ARBA00023239"/>
    </source>
</evidence>
<dbReference type="NCBIfam" id="NF002068">
    <property type="entry name" value="PRK00911.1"/>
    <property type="match status" value="1"/>
</dbReference>
<proteinExistence type="inferred from homology"/>
<comment type="caution">
    <text evidence="15">Lacks conserved residue(s) required for the propagation of feature annotation.</text>
</comment>
<dbReference type="InterPro" id="IPR000581">
    <property type="entry name" value="ILV_EDD_N"/>
</dbReference>
<evidence type="ECO:0000313" key="19">
    <source>
        <dbReference type="Proteomes" id="UP000093044"/>
    </source>
</evidence>
<dbReference type="Pfam" id="PF24877">
    <property type="entry name" value="ILV_EDD_C"/>
    <property type="match status" value="1"/>
</dbReference>
<keyword evidence="7 15" id="KW-0408">Iron</keyword>
<evidence type="ECO:0000256" key="1">
    <source>
        <dbReference type="ARBA" id="ARBA00001946"/>
    </source>
</evidence>
<evidence type="ECO:0000259" key="17">
    <source>
        <dbReference type="Pfam" id="PF24877"/>
    </source>
</evidence>
<feature type="binding site" description="via carbamate group" evidence="15">
    <location>
        <position position="121"/>
    </location>
    <ligand>
        <name>Mg(2+)</name>
        <dbReference type="ChEBI" id="CHEBI:18420"/>
    </ligand>
</feature>
<evidence type="ECO:0000256" key="5">
    <source>
        <dbReference type="ARBA" id="ARBA00022723"/>
    </source>
</evidence>
<dbReference type="UniPathway" id="UPA00047">
    <property type="reaction ID" value="UER00057"/>
</dbReference>
<dbReference type="HAMAP" id="MF_00012">
    <property type="entry name" value="IlvD"/>
    <property type="match status" value="1"/>
</dbReference>
<evidence type="ECO:0000256" key="15">
    <source>
        <dbReference type="HAMAP-Rule" id="MF_00012"/>
    </source>
</evidence>
<feature type="domain" description="Dihydroxy-acid/6-phosphogluconate dehydratase C-terminal" evidence="17">
    <location>
        <begin position="358"/>
        <end position="548"/>
    </location>
</feature>
<keyword evidence="5 15" id="KW-0479">Metal-binding</keyword>
<dbReference type="InterPro" id="IPR056740">
    <property type="entry name" value="ILV_EDD_C"/>
</dbReference>
<evidence type="ECO:0000256" key="11">
    <source>
        <dbReference type="ARBA" id="ARBA00029304"/>
    </source>
</evidence>
<evidence type="ECO:0000256" key="6">
    <source>
        <dbReference type="ARBA" id="ARBA00022842"/>
    </source>
</evidence>
<evidence type="ECO:0000313" key="18">
    <source>
        <dbReference type="EMBL" id="ANZ46499.1"/>
    </source>
</evidence>
<comment type="similarity">
    <text evidence="2 15">Belongs to the IlvD/Edd family.</text>
</comment>
<evidence type="ECO:0000256" key="4">
    <source>
        <dbReference type="ARBA" id="ARBA00022714"/>
    </source>
</evidence>
<dbReference type="EMBL" id="CP016757">
    <property type="protein sequence ID" value="ANZ46499.1"/>
    <property type="molecule type" value="Genomic_DNA"/>
</dbReference>
<evidence type="ECO:0000259" key="16">
    <source>
        <dbReference type="Pfam" id="PF00920"/>
    </source>
</evidence>
<comment type="cofactor">
    <cofactor evidence="15">
        <name>[2Fe-2S] cluster</name>
        <dbReference type="ChEBI" id="CHEBI:190135"/>
    </cofactor>
    <text evidence="15">Binds 1 [2Fe-2S] cluster per subunit. This cluster acts as a Lewis acid cofactor.</text>
</comment>
<dbReference type="UniPathway" id="UPA00049">
    <property type="reaction ID" value="UER00061"/>
</dbReference>
<dbReference type="SUPFAM" id="SSF52016">
    <property type="entry name" value="LeuD/IlvD-like"/>
    <property type="match status" value="1"/>
</dbReference>
<dbReference type="GO" id="GO:0009099">
    <property type="term" value="P:L-valine biosynthetic process"/>
    <property type="evidence" value="ECO:0007669"/>
    <property type="project" value="UniProtKB-UniRule"/>
</dbReference>
<comment type="cofactor">
    <cofactor evidence="1 15">
        <name>Mg(2+)</name>
        <dbReference type="ChEBI" id="CHEBI:18420"/>
    </cofactor>
</comment>
<comment type="function">
    <text evidence="15">Functions in the biosynthesis of branched-chain amino acids. Catalyzes the dehydration of (2R,3R)-2,3-dihydroxy-3-methylpentanoate (2,3-dihydroxy-3-methylvalerate) into 2-oxo-3-methylpentanoate (2-oxo-3-methylvalerate) and of (2R)-2,3-dihydroxy-3-methylbutanoate (2,3-dihydroxyisovalerate) into 2-oxo-3-methylbutanoate (2-oxoisovalerate), the penultimate precursor to L-isoleucine and L-valine, respectively.</text>
</comment>
<organism evidence="18 19">
    <name type="scientific">Cloacibacillus porcorum</name>
    <dbReference type="NCBI Taxonomy" id="1197717"/>
    <lineage>
        <taxon>Bacteria</taxon>
        <taxon>Thermotogati</taxon>
        <taxon>Synergistota</taxon>
        <taxon>Synergistia</taxon>
        <taxon>Synergistales</taxon>
        <taxon>Synergistaceae</taxon>
        <taxon>Cloacibacillus</taxon>
    </lineage>
</organism>
<dbReference type="InterPro" id="IPR037237">
    <property type="entry name" value="IlvD/EDD_N"/>
</dbReference>
<dbReference type="InterPro" id="IPR042096">
    <property type="entry name" value="Dihydro-acid_dehy_C"/>
</dbReference>
<keyword evidence="8 15" id="KW-0411">Iron-sulfur</keyword>
<gene>
    <name evidence="15" type="primary">ilvD</name>
    <name evidence="18" type="ORF">BED41_01060</name>
</gene>
<reference evidence="18" key="1">
    <citation type="submission" date="2016-08" db="EMBL/GenBank/DDBJ databases">
        <title>Complete genome of Cloacibacillus porcorum.</title>
        <authorList>
            <person name="Looft T."/>
            <person name="Bayles D.O."/>
            <person name="Alt D.P."/>
        </authorList>
    </citation>
    <scope>NUCLEOTIDE SEQUENCE [LARGE SCALE GENOMIC DNA]</scope>
    <source>
        <strain evidence="18">CL-84</strain>
    </source>
</reference>
<comment type="pathway">
    <text evidence="12 15">Amino-acid biosynthesis; L-valine biosynthesis; L-valine from pyruvate: step 3/4.</text>
</comment>
<evidence type="ECO:0000256" key="3">
    <source>
        <dbReference type="ARBA" id="ARBA00022605"/>
    </source>
</evidence>
<dbReference type="EC" id="4.2.1.9" evidence="14 15"/>
<feature type="binding site" evidence="15">
    <location>
        <position position="120"/>
    </location>
    <ligand>
        <name>Mg(2+)</name>
        <dbReference type="ChEBI" id="CHEBI:18420"/>
    </ligand>
</feature>
<feature type="binding site" evidence="15">
    <location>
        <position position="78"/>
    </location>
    <ligand>
        <name>Mg(2+)</name>
        <dbReference type="ChEBI" id="CHEBI:18420"/>
    </ligand>
</feature>
<dbReference type="PANTHER" id="PTHR43661:SF3">
    <property type="entry name" value="D-XYLONATE DEHYDRATASE YAGF-RELATED"/>
    <property type="match status" value="1"/>
</dbReference>
<evidence type="ECO:0000256" key="13">
    <source>
        <dbReference type="ARBA" id="ARBA00029437"/>
    </source>
</evidence>
<feature type="modified residue" description="N6-carboxylysine" evidence="15">
    <location>
        <position position="121"/>
    </location>
</feature>
<dbReference type="AlphaFoldDB" id="A0A1B2I943"/>
<dbReference type="InterPro" id="IPR020558">
    <property type="entry name" value="DiOHA_6PGluconate_deHydtase_CS"/>
</dbReference>
<evidence type="ECO:0000256" key="8">
    <source>
        <dbReference type="ARBA" id="ARBA00023014"/>
    </source>
</evidence>
<dbReference type="SUPFAM" id="SSF143975">
    <property type="entry name" value="IlvD/EDD N-terminal domain-like"/>
    <property type="match status" value="1"/>
</dbReference>
<dbReference type="Proteomes" id="UP000093044">
    <property type="component" value="Chromosome"/>
</dbReference>
<keyword evidence="4 15" id="KW-0001">2Fe-2S</keyword>
<evidence type="ECO:0000256" key="2">
    <source>
        <dbReference type="ARBA" id="ARBA00006486"/>
    </source>
</evidence>
<keyword evidence="9 15" id="KW-0456">Lyase</keyword>
<sequence>MNSDKAKKGYLRSPHRSLLKAAGYTDWEIERPWIGVANAYNAVIPGHVHLRTITEAVKAGIYAAGGLPIEFPVIGVCDGIAMNHEGMKFSLPSRELIMDSVEVMTRAHALDGLVLVPNCDKIIPGMAMAAAELNLPAIVISGGPMMAGQHNGRTLDLNSVFEGVGQRGAGKIDDAALQDIEDNACPGCGSCSGMFTANTMNCMMEVLGLGLPGNGTIPAVHAGRIRLAKDAGRAVMNLVEKNIRPRDILTIEAFKNAVAVDLALGGSTNTSLHLPAIAWAAGLELPLEIFNEVGAKVPHLCSMSPGGAHHIEDLWRAGGVQALMEQLLEVGLINGGTITVTGATTAENVAGAKVVDAEVIRPIDNPHHKEGGLAFMKGTLAPLGAIVKQAAVAPEMLVHRGPARVFDCEEDASAAIMANKINDGDVVVIRYEGPKGGPGMREMLAPTSAIMGQGKGGTVALITDGRFSGATRGAAIGHVSPEAAVGGPIGLVEEGDEISINIPEKCLDLLVSDEVLEERRKKFVPHVQEVDSPFLNRYRAFATSGVEGGVLKKQ</sequence>
<keyword evidence="19" id="KW-1185">Reference proteome</keyword>
<evidence type="ECO:0000256" key="12">
    <source>
        <dbReference type="ARBA" id="ARBA00029436"/>
    </source>
</evidence>
<dbReference type="Pfam" id="PF00920">
    <property type="entry name" value="ILVD_EDD_N"/>
    <property type="match status" value="1"/>
</dbReference>
<accession>A0A1B2I943</accession>
<dbReference type="PROSITE" id="PS00887">
    <property type="entry name" value="ILVD_EDD_2"/>
    <property type="match status" value="1"/>
</dbReference>
<comment type="pathway">
    <text evidence="13 15">Amino-acid biosynthesis; L-isoleucine biosynthesis; L-isoleucine from 2-oxobutanoate: step 3/4.</text>
</comment>
<name>A0A1B2I943_9BACT</name>
<keyword evidence="3 15" id="KW-0028">Amino-acid biosynthesis</keyword>
<dbReference type="PROSITE" id="PS00886">
    <property type="entry name" value="ILVD_EDD_1"/>
    <property type="match status" value="1"/>
</dbReference>
<dbReference type="PANTHER" id="PTHR43661">
    <property type="entry name" value="D-XYLONATE DEHYDRATASE"/>
    <property type="match status" value="1"/>
</dbReference>
<feature type="domain" description="Dihydroxy-acid/6-phosphogluconate dehydratase N-terminal" evidence="16">
    <location>
        <begin position="31"/>
        <end position="348"/>
    </location>
</feature>
<protein>
    <recommendedName>
        <fullName evidence="14 15">Dihydroxy-acid dehydratase</fullName>
        <shortName evidence="15">DAD</shortName>
        <ecNumber evidence="14 15">4.2.1.9</ecNumber>
    </recommendedName>
</protein>
<evidence type="ECO:0000256" key="14">
    <source>
        <dbReference type="ARBA" id="ARBA00029490"/>
    </source>
</evidence>
<keyword evidence="6 15" id="KW-0460">Magnesium</keyword>
<dbReference type="InterPro" id="IPR004404">
    <property type="entry name" value="DihydroxyA_deHydtase"/>
</dbReference>
<dbReference type="GO" id="GO:0000287">
    <property type="term" value="F:magnesium ion binding"/>
    <property type="evidence" value="ECO:0007669"/>
    <property type="project" value="UniProtKB-UniRule"/>
</dbReference>
<comment type="catalytic activity">
    <reaction evidence="11">
        <text>(2R)-2,3-dihydroxy-3-methylbutanoate = 3-methyl-2-oxobutanoate + H2O</text>
        <dbReference type="Rhea" id="RHEA:24809"/>
        <dbReference type="ChEBI" id="CHEBI:11851"/>
        <dbReference type="ChEBI" id="CHEBI:15377"/>
        <dbReference type="ChEBI" id="CHEBI:49072"/>
        <dbReference type="EC" id="4.2.1.9"/>
    </reaction>
    <physiologicalReaction direction="left-to-right" evidence="11">
        <dbReference type="Rhea" id="RHEA:24810"/>
    </physiologicalReaction>
</comment>
<feature type="binding site" evidence="15">
    <location>
        <position position="442"/>
    </location>
    <ligand>
        <name>Mg(2+)</name>
        <dbReference type="ChEBI" id="CHEBI:18420"/>
    </ligand>
</feature>
<dbReference type="GO" id="GO:0005829">
    <property type="term" value="C:cytosol"/>
    <property type="evidence" value="ECO:0007669"/>
    <property type="project" value="TreeGrafter"/>
</dbReference>
<comment type="catalytic activity">
    <reaction evidence="15">
        <text>(2R,3R)-2,3-dihydroxy-3-methylpentanoate = (S)-3-methyl-2-oxopentanoate + H2O</text>
        <dbReference type="Rhea" id="RHEA:27694"/>
        <dbReference type="ChEBI" id="CHEBI:15377"/>
        <dbReference type="ChEBI" id="CHEBI:35146"/>
        <dbReference type="ChEBI" id="CHEBI:49258"/>
        <dbReference type="EC" id="4.2.1.9"/>
    </reaction>
</comment>
<evidence type="ECO:0000256" key="7">
    <source>
        <dbReference type="ARBA" id="ARBA00023004"/>
    </source>
</evidence>
<dbReference type="STRING" id="1197717.BED41_01060"/>
<evidence type="ECO:0000256" key="10">
    <source>
        <dbReference type="ARBA" id="ARBA00023304"/>
    </source>
</evidence>
<dbReference type="NCBIfam" id="TIGR00110">
    <property type="entry name" value="ilvD"/>
    <property type="match status" value="1"/>
</dbReference>
<dbReference type="Gene3D" id="3.50.30.80">
    <property type="entry name" value="IlvD/EDD C-terminal domain-like"/>
    <property type="match status" value="1"/>
</dbReference>
<dbReference type="GO" id="GO:0051537">
    <property type="term" value="F:2 iron, 2 sulfur cluster binding"/>
    <property type="evidence" value="ECO:0007669"/>
    <property type="project" value="UniProtKB-UniRule"/>
</dbReference>
<comment type="subunit">
    <text evidence="15">Homodimer.</text>
</comment>